<proteinExistence type="predicted"/>
<feature type="compositionally biased region" description="Basic and acidic residues" evidence="1">
    <location>
        <begin position="13"/>
        <end position="25"/>
    </location>
</feature>
<feature type="region of interest" description="Disordered" evidence="1">
    <location>
        <begin position="1"/>
        <end position="30"/>
    </location>
</feature>
<organism evidence="2 3">
    <name type="scientific">Ranatra chinensis</name>
    <dbReference type="NCBI Taxonomy" id="642074"/>
    <lineage>
        <taxon>Eukaryota</taxon>
        <taxon>Metazoa</taxon>
        <taxon>Ecdysozoa</taxon>
        <taxon>Arthropoda</taxon>
        <taxon>Hexapoda</taxon>
        <taxon>Insecta</taxon>
        <taxon>Pterygota</taxon>
        <taxon>Neoptera</taxon>
        <taxon>Paraneoptera</taxon>
        <taxon>Hemiptera</taxon>
        <taxon>Heteroptera</taxon>
        <taxon>Panheteroptera</taxon>
        <taxon>Nepomorpha</taxon>
        <taxon>Nepidae</taxon>
        <taxon>Ranatrinae</taxon>
        <taxon>Ranatra</taxon>
    </lineage>
</organism>
<dbReference type="EMBL" id="JBFDAA010000011">
    <property type="protein sequence ID" value="KAL1124090.1"/>
    <property type="molecule type" value="Genomic_DNA"/>
</dbReference>
<protein>
    <submittedName>
        <fullName evidence="2">Uncharacterized protein</fullName>
    </submittedName>
</protein>
<dbReference type="AlphaFoldDB" id="A0ABD0Y9R1"/>
<evidence type="ECO:0000256" key="1">
    <source>
        <dbReference type="SAM" id="MobiDB-lite"/>
    </source>
</evidence>
<accession>A0ABD0Y9R1</accession>
<reference evidence="2 3" key="1">
    <citation type="submission" date="2024-07" db="EMBL/GenBank/DDBJ databases">
        <title>Chromosome-level genome assembly of the water stick insect Ranatra chinensis (Heteroptera: Nepidae).</title>
        <authorList>
            <person name="Liu X."/>
        </authorList>
    </citation>
    <scope>NUCLEOTIDE SEQUENCE [LARGE SCALE GENOMIC DNA]</scope>
    <source>
        <strain evidence="2">Cailab_2021Rc</strain>
        <tissue evidence="2">Muscle</tissue>
    </source>
</reference>
<evidence type="ECO:0000313" key="2">
    <source>
        <dbReference type="EMBL" id="KAL1124090.1"/>
    </source>
</evidence>
<name>A0ABD0Y9R1_9HEMI</name>
<keyword evidence="3" id="KW-1185">Reference proteome</keyword>
<gene>
    <name evidence="2" type="ORF">AAG570_001860</name>
</gene>
<evidence type="ECO:0000313" key="3">
    <source>
        <dbReference type="Proteomes" id="UP001558652"/>
    </source>
</evidence>
<comment type="caution">
    <text evidence="2">The sequence shown here is derived from an EMBL/GenBank/DDBJ whole genome shotgun (WGS) entry which is preliminary data.</text>
</comment>
<sequence>MASKRRNMFQKNKTQETTENGRGENDWADVGGLTCPKGRLRSSSLLAGWTSAPHGFLRNRNTGQGRPASPLYRAPAPSAQIPSNIPPLAGGRAVRDWSRGVRFFFRPEFFFFPTRRHPKNVEDDVNEVDERQTPSMELGTRMETADPINSAGTLFIGLKAGRPRPNGRTALKSPEFPIFDSEAKDLERSPVKERDGKETPALACIKFQTKLENLAN</sequence>
<dbReference type="Proteomes" id="UP001558652">
    <property type="component" value="Unassembled WGS sequence"/>
</dbReference>